<dbReference type="HOGENOM" id="CLU_531588_0_0_1"/>
<dbReference type="KEGG" id="tet:TTHERM_00845820"/>
<organism evidence="1 2">
    <name type="scientific">Tetrahymena thermophila (strain SB210)</name>
    <dbReference type="NCBI Taxonomy" id="312017"/>
    <lineage>
        <taxon>Eukaryota</taxon>
        <taxon>Sar</taxon>
        <taxon>Alveolata</taxon>
        <taxon>Ciliophora</taxon>
        <taxon>Intramacronucleata</taxon>
        <taxon>Oligohymenophorea</taxon>
        <taxon>Hymenostomatida</taxon>
        <taxon>Tetrahymenina</taxon>
        <taxon>Tetrahymenidae</taxon>
        <taxon>Tetrahymena</taxon>
    </lineage>
</organism>
<dbReference type="GeneID" id="7840308"/>
<reference evidence="2" key="1">
    <citation type="journal article" date="2006" name="PLoS Biol.">
        <title>Macronuclear genome sequence of the ciliate Tetrahymena thermophila, a model eukaryote.</title>
        <authorList>
            <person name="Eisen J.A."/>
            <person name="Coyne R.S."/>
            <person name="Wu M."/>
            <person name="Wu D."/>
            <person name="Thiagarajan M."/>
            <person name="Wortman J.R."/>
            <person name="Badger J.H."/>
            <person name="Ren Q."/>
            <person name="Amedeo P."/>
            <person name="Jones K.M."/>
            <person name="Tallon L.J."/>
            <person name="Delcher A.L."/>
            <person name="Salzberg S.L."/>
            <person name="Silva J.C."/>
            <person name="Haas B.J."/>
            <person name="Majoros W.H."/>
            <person name="Farzad M."/>
            <person name="Carlton J.M."/>
            <person name="Smith R.K. Jr."/>
            <person name="Garg J."/>
            <person name="Pearlman R.E."/>
            <person name="Karrer K.M."/>
            <person name="Sun L."/>
            <person name="Manning G."/>
            <person name="Elde N.C."/>
            <person name="Turkewitz A.P."/>
            <person name="Asai D.J."/>
            <person name="Wilkes D.E."/>
            <person name="Wang Y."/>
            <person name="Cai H."/>
            <person name="Collins K."/>
            <person name="Stewart B.A."/>
            <person name="Lee S.R."/>
            <person name="Wilamowska K."/>
            <person name="Weinberg Z."/>
            <person name="Ruzzo W.L."/>
            <person name="Wloga D."/>
            <person name="Gaertig J."/>
            <person name="Frankel J."/>
            <person name="Tsao C.-C."/>
            <person name="Gorovsky M.A."/>
            <person name="Keeling P.J."/>
            <person name="Waller R.F."/>
            <person name="Patron N.J."/>
            <person name="Cherry J.M."/>
            <person name="Stover N.A."/>
            <person name="Krieger C.J."/>
            <person name="del Toro C."/>
            <person name="Ryder H.F."/>
            <person name="Williamson S.C."/>
            <person name="Barbeau R.A."/>
            <person name="Hamilton E.P."/>
            <person name="Orias E."/>
        </authorList>
    </citation>
    <scope>NUCLEOTIDE SEQUENCE [LARGE SCALE GENOMIC DNA]</scope>
    <source>
        <strain evidence="2">SB210</strain>
    </source>
</reference>
<dbReference type="EMBL" id="GG662825">
    <property type="protein sequence ID" value="EAR89027.2"/>
    <property type="molecule type" value="Genomic_DNA"/>
</dbReference>
<name>Q22UU9_TETTS</name>
<evidence type="ECO:0000313" key="2">
    <source>
        <dbReference type="Proteomes" id="UP000009168"/>
    </source>
</evidence>
<keyword evidence="2" id="KW-1185">Reference proteome</keyword>
<dbReference type="RefSeq" id="XP_001009272.2">
    <property type="nucleotide sequence ID" value="XM_001009272.2"/>
</dbReference>
<proteinExistence type="predicted"/>
<sequence>MLSVMKKNNSLTYFYGSIADIDKGSFSRDKDVNQDLQDLLEQSISPNKYYNLSFSKIKIKDHKNAKLIVNKGEEFEIDYVFHDFLIKALQRQQIIQNKKFIYLEEDNQMTTQQKQQIQDYLNMRIIKFGIQDIQIIVGNTTFKQDPRYQIYNLTIVTFYKYIASSQSINPKCILYDLFN</sequence>
<evidence type="ECO:0000313" key="1">
    <source>
        <dbReference type="EMBL" id="EAR89027.2"/>
    </source>
</evidence>
<accession>Q22UU9</accession>
<gene>
    <name evidence="1" type="ORF">TTHERM_00845820</name>
</gene>
<dbReference type="InParanoid" id="Q22UU9"/>
<dbReference type="AlphaFoldDB" id="Q22UU9"/>
<dbReference type="Proteomes" id="UP000009168">
    <property type="component" value="Unassembled WGS sequence"/>
</dbReference>
<protein>
    <submittedName>
        <fullName evidence="1">Uncharacterized protein</fullName>
    </submittedName>
</protein>